<keyword evidence="1" id="KW-1133">Transmembrane helix</keyword>
<dbReference type="Proteomes" id="UP001595621">
    <property type="component" value="Unassembled WGS sequence"/>
</dbReference>
<reference evidence="3" key="1">
    <citation type="journal article" date="2019" name="Int. J. Syst. Evol. Microbiol.">
        <title>The Global Catalogue of Microorganisms (GCM) 10K type strain sequencing project: providing services to taxonomists for standard genome sequencing and annotation.</title>
        <authorList>
            <consortium name="The Broad Institute Genomics Platform"/>
            <consortium name="The Broad Institute Genome Sequencing Center for Infectious Disease"/>
            <person name="Wu L."/>
            <person name="Ma J."/>
        </authorList>
    </citation>
    <scope>NUCLEOTIDE SEQUENCE [LARGE SCALE GENOMIC DNA]</scope>
    <source>
        <strain evidence="3">KCTC 52277</strain>
    </source>
</reference>
<evidence type="ECO:0000256" key="1">
    <source>
        <dbReference type="SAM" id="Phobius"/>
    </source>
</evidence>
<comment type="caution">
    <text evidence="2">The sequence shown here is derived from an EMBL/GenBank/DDBJ whole genome shotgun (WGS) entry which is preliminary data.</text>
</comment>
<evidence type="ECO:0000313" key="2">
    <source>
        <dbReference type="EMBL" id="MFC3139624.1"/>
    </source>
</evidence>
<feature type="transmembrane region" description="Helical" evidence="1">
    <location>
        <begin position="26"/>
        <end position="44"/>
    </location>
</feature>
<evidence type="ECO:0000313" key="3">
    <source>
        <dbReference type="Proteomes" id="UP001595621"/>
    </source>
</evidence>
<keyword evidence="1" id="KW-0472">Membrane</keyword>
<proteinExistence type="predicted"/>
<sequence>MFDNIPTNFTANVRTPDPIVVKIEPSSTLIAIMAGVVVVAAAWVKKRT</sequence>
<organism evidence="2 3">
    <name type="scientific">Shewanella submarina</name>
    <dbReference type="NCBI Taxonomy" id="2016376"/>
    <lineage>
        <taxon>Bacteria</taxon>
        <taxon>Pseudomonadati</taxon>
        <taxon>Pseudomonadota</taxon>
        <taxon>Gammaproteobacteria</taxon>
        <taxon>Alteromonadales</taxon>
        <taxon>Shewanellaceae</taxon>
        <taxon>Shewanella</taxon>
    </lineage>
</organism>
<name>A0ABV7GDP0_9GAMM</name>
<protein>
    <recommendedName>
        <fullName evidence="4">PEP-CTERM sorting domain-containing protein</fullName>
    </recommendedName>
</protein>
<accession>A0ABV7GDP0</accession>
<dbReference type="RefSeq" id="WP_248936139.1">
    <property type="nucleotide sequence ID" value="NZ_JAKILF010000004.1"/>
</dbReference>
<evidence type="ECO:0008006" key="4">
    <source>
        <dbReference type="Google" id="ProtNLM"/>
    </source>
</evidence>
<dbReference type="EMBL" id="JBHRTD010000017">
    <property type="protein sequence ID" value="MFC3139624.1"/>
    <property type="molecule type" value="Genomic_DNA"/>
</dbReference>
<gene>
    <name evidence="2" type="ORF">ACFOE0_15755</name>
</gene>
<keyword evidence="1" id="KW-0812">Transmembrane</keyword>
<keyword evidence="3" id="KW-1185">Reference proteome</keyword>